<reference evidence="2 3" key="1">
    <citation type="journal article" date="2024" name="Chem. Sci.">
        <title>Discovery of a lagriamide polyketide by integrated genome mining, isotopic labeling, and untargeted metabolomics.</title>
        <authorList>
            <person name="Fergusson C.H."/>
            <person name="Saulog J."/>
            <person name="Paulo B.S."/>
            <person name="Wilson D.M."/>
            <person name="Liu D.Y."/>
            <person name="Morehouse N.J."/>
            <person name="Waterworth S."/>
            <person name="Barkei J."/>
            <person name="Gray C.A."/>
            <person name="Kwan J.C."/>
            <person name="Eustaquio A.S."/>
            <person name="Linington R.G."/>
        </authorList>
    </citation>
    <scope>NUCLEOTIDE SEQUENCE [LARGE SCALE GENOMIC DNA]</scope>
    <source>
        <strain evidence="2 3">RL17-338-BIF-B</strain>
    </source>
</reference>
<evidence type="ECO:0000256" key="1">
    <source>
        <dbReference type="SAM" id="SignalP"/>
    </source>
</evidence>
<dbReference type="Proteomes" id="UP001469089">
    <property type="component" value="Unassembled WGS sequence"/>
</dbReference>
<evidence type="ECO:0008006" key="4">
    <source>
        <dbReference type="Google" id="ProtNLM"/>
    </source>
</evidence>
<gene>
    <name evidence="2" type="ORF">N0A02_22425</name>
</gene>
<sequence>MKSLRAAIIVSMLICGINITSSSSIAAEISQGGDVAASSISGANNTEGNFKLDPAQQAELNQALESYPRQDFKGSYGGVTPNWNPGGGPFCLFNCPPPVGSVSASPQQVSVPKNGTGSTSLHWTWDESRAAPIGEYACLWVSAAGEQNAHMVDCEHPGNNYTVNVSWIAPVTYTFWVALGNPKGGPATVPIANLIKFAQTTVVGISQ</sequence>
<proteinExistence type="predicted"/>
<accession>A0ABV1LS98</accession>
<organism evidence="2 3">
    <name type="scientific">Paraburkholderia acidicola</name>
    <dbReference type="NCBI Taxonomy" id="1912599"/>
    <lineage>
        <taxon>Bacteria</taxon>
        <taxon>Pseudomonadati</taxon>
        <taxon>Pseudomonadota</taxon>
        <taxon>Betaproteobacteria</taxon>
        <taxon>Burkholderiales</taxon>
        <taxon>Burkholderiaceae</taxon>
        <taxon>Paraburkholderia</taxon>
    </lineage>
</organism>
<feature type="chain" id="PRO_5046592785" description="Fibronectin type-III domain-containing protein" evidence="1">
    <location>
        <begin position="27"/>
        <end position="207"/>
    </location>
</feature>
<keyword evidence="3" id="KW-1185">Reference proteome</keyword>
<keyword evidence="1" id="KW-0732">Signal</keyword>
<dbReference type="RefSeq" id="WP_349544109.1">
    <property type="nucleotide sequence ID" value="NZ_JAOALG010000002.1"/>
</dbReference>
<feature type="signal peptide" evidence="1">
    <location>
        <begin position="1"/>
        <end position="26"/>
    </location>
</feature>
<protein>
    <recommendedName>
        <fullName evidence="4">Fibronectin type-III domain-containing protein</fullName>
    </recommendedName>
</protein>
<evidence type="ECO:0000313" key="2">
    <source>
        <dbReference type="EMBL" id="MEQ5842203.1"/>
    </source>
</evidence>
<comment type="caution">
    <text evidence="2">The sequence shown here is derived from an EMBL/GenBank/DDBJ whole genome shotgun (WGS) entry which is preliminary data.</text>
</comment>
<evidence type="ECO:0000313" key="3">
    <source>
        <dbReference type="Proteomes" id="UP001469089"/>
    </source>
</evidence>
<name>A0ABV1LS98_9BURK</name>
<dbReference type="EMBL" id="JAOALG010000002">
    <property type="protein sequence ID" value="MEQ5842203.1"/>
    <property type="molecule type" value="Genomic_DNA"/>
</dbReference>